<keyword evidence="1" id="KW-0812">Transmembrane</keyword>
<accession>A0A2Z4Y3B9</accession>
<dbReference type="InterPro" id="IPR019196">
    <property type="entry name" value="ABC_transp_unknown"/>
</dbReference>
<dbReference type="InterPro" id="IPR055396">
    <property type="entry name" value="DUF7088"/>
</dbReference>
<feature type="domain" description="ABC-type uncharacterised transport system" evidence="2">
    <location>
        <begin position="209"/>
        <end position="462"/>
    </location>
</feature>
<feature type="transmembrane region" description="Helical" evidence="1">
    <location>
        <begin position="59"/>
        <end position="83"/>
    </location>
</feature>
<feature type="transmembrane region" description="Helical" evidence="1">
    <location>
        <begin position="31"/>
        <end position="52"/>
    </location>
</feature>
<feature type="transmembrane region" description="Helical" evidence="1">
    <location>
        <begin position="7"/>
        <end position="25"/>
    </location>
</feature>
<keyword evidence="1" id="KW-1133">Transmembrane helix</keyword>
<keyword evidence="1" id="KW-0472">Membrane</keyword>
<proteinExistence type="predicted"/>
<dbReference type="EMBL" id="CP030759">
    <property type="protein sequence ID" value="AXA35222.1"/>
    <property type="molecule type" value="Genomic_DNA"/>
</dbReference>
<sequence>MINARRLMPWIAFAGLILLLTGLVVTGLHGFFTPVSAGLCLLGLVLGLLLFVRQTSRNLVLYLQVFLYSAFFVGTLFLLYLVMDRHGLSYDATKRQLHSLSPITVNFVKRLPQPVRITAFVTEADKDNARLLLEQYRVASPKISYELLNPFRDVVAARRFGAQVMPGDIYIEALTTSTARASRIARVARLREEDITNGIVQALRAKDTVLYFLTGHSEMPLERDTAGALLAGQRVSLRDLAWVRDQLTRLGMQVRPLSLVQRGRVPADASAVLWVWPKADLTGTELEILRRYLDDGGRLLVFLAPDLPQAMGELTSPFRNVASLLERYGILLTSEVVARVTPQANVDHFAIPVELVQHPITQVPGDDPLVFFYARPVQPKQVLPPEVRLDELLRSSADCLRLSAGEVATALIKRENLTRNVDPKELSAVPLGVAAMRLEPGKPEERASRIVVIGNADFLSSERITQKGWLLLNNMIAWAVQAEEMIAIPTAEIENTPMVLTDGERQFLFLLMVIVVPVTVGLIGVGFTLARREMQ</sequence>
<gene>
    <name evidence="4" type="ORF">BRCON_0445</name>
</gene>
<dbReference type="Pfam" id="PF23357">
    <property type="entry name" value="DUF7088"/>
    <property type="match status" value="1"/>
</dbReference>
<reference evidence="4 5" key="1">
    <citation type="submission" date="2018-05" db="EMBL/GenBank/DDBJ databases">
        <title>A metagenomic window into the 2 km-deep terrestrial subsurface aquifer revealed taxonomically and functionally diverse microbial community comprising novel uncultured bacterial lineages.</title>
        <authorList>
            <person name="Kadnikov V.V."/>
            <person name="Mardanov A.V."/>
            <person name="Beletsky A.V."/>
            <person name="Banks D."/>
            <person name="Pimenov N.V."/>
            <person name="Frank Y.A."/>
            <person name="Karnachuk O.V."/>
            <person name="Ravin N.V."/>
        </authorList>
    </citation>
    <scope>NUCLEOTIDE SEQUENCE [LARGE SCALE GENOMIC DNA]</scope>
    <source>
        <strain evidence="4">BY</strain>
    </source>
</reference>
<organism evidence="4 5">
    <name type="scientific">Sumerlaea chitinivorans</name>
    <dbReference type="NCBI Taxonomy" id="2250252"/>
    <lineage>
        <taxon>Bacteria</taxon>
        <taxon>Candidatus Sumerlaeota</taxon>
        <taxon>Candidatus Sumerlaeia</taxon>
        <taxon>Candidatus Sumerlaeales</taxon>
        <taxon>Candidatus Sumerlaeaceae</taxon>
        <taxon>Candidatus Sumerlaea</taxon>
    </lineage>
</organism>
<dbReference type="Proteomes" id="UP000262583">
    <property type="component" value="Chromosome"/>
</dbReference>
<evidence type="ECO:0000313" key="5">
    <source>
        <dbReference type="Proteomes" id="UP000262583"/>
    </source>
</evidence>
<name>A0A2Z4Y3B9_SUMC1</name>
<feature type="domain" description="DUF7088" evidence="3">
    <location>
        <begin position="95"/>
        <end position="154"/>
    </location>
</feature>
<dbReference type="KEGG" id="schv:BRCON_0445"/>
<dbReference type="Pfam" id="PF09822">
    <property type="entry name" value="ABC_transp_aux"/>
    <property type="match status" value="1"/>
</dbReference>
<dbReference type="AlphaFoldDB" id="A0A2Z4Y3B9"/>
<evidence type="ECO:0000313" key="4">
    <source>
        <dbReference type="EMBL" id="AXA35222.1"/>
    </source>
</evidence>
<evidence type="ECO:0000259" key="3">
    <source>
        <dbReference type="Pfam" id="PF23357"/>
    </source>
</evidence>
<evidence type="ECO:0000256" key="1">
    <source>
        <dbReference type="SAM" id="Phobius"/>
    </source>
</evidence>
<protein>
    <submittedName>
        <fullName evidence="4">Uncharacterized protein</fullName>
    </submittedName>
</protein>
<feature type="transmembrane region" description="Helical" evidence="1">
    <location>
        <begin position="507"/>
        <end position="530"/>
    </location>
</feature>
<evidence type="ECO:0000259" key="2">
    <source>
        <dbReference type="Pfam" id="PF09822"/>
    </source>
</evidence>